<dbReference type="WBParaSite" id="maker-unitig_37549-snap-gene-0.1-mRNA-1">
    <property type="protein sequence ID" value="maker-unitig_37549-snap-gene-0.1-mRNA-1"/>
    <property type="gene ID" value="maker-unitig_37549-snap-gene-0.1"/>
</dbReference>
<evidence type="ECO:0000313" key="2">
    <source>
        <dbReference type="Proteomes" id="UP000095280"/>
    </source>
</evidence>
<dbReference type="Proteomes" id="UP000095280">
    <property type="component" value="Unplaced"/>
</dbReference>
<sequence>GVAPDQRFAASCSNKALKGSYYYYYYSLLWASPAAAAPSERAQLDREAGNPNESRAILLWIGAATGRVKQPVPTGPRCLVFGAFLMRRPASLSPRADLFATNTLSVCVSQCPNRPIDSLEELKQVFLRDKINYCSYDFPLLSANATHQNKFTGPPVPTRQLVVWSLFMAAASRQEFGLIYCRMILSTAAFCLARVSGRGSNLSSPGRHAMLVSCRALPVAAAPLATALVVFADQKEPLDALGACLLALVTAVCLCVVVPEPAMLALYSFKRQVRWVSVPHCALAANCHLPVASSLFRFLGFGIWRYISTSALPAAGRDDSQSTMNNSLIRELLRPCLAMDRAVWVSCLWIFNVPIRARSESPAAVLSDDAQRQLARWPGLADLVWRRW</sequence>
<keyword evidence="1" id="KW-1133">Transmembrane helix</keyword>
<keyword evidence="1" id="KW-0812">Transmembrane</keyword>
<dbReference type="AlphaFoldDB" id="A0A1I8FJX9"/>
<feature type="transmembrane region" description="Helical" evidence="1">
    <location>
        <begin position="176"/>
        <end position="195"/>
    </location>
</feature>
<feature type="transmembrane region" description="Helical" evidence="1">
    <location>
        <begin position="240"/>
        <end position="267"/>
    </location>
</feature>
<keyword evidence="2" id="KW-1185">Reference proteome</keyword>
<organism evidence="2 3">
    <name type="scientific">Macrostomum lignano</name>
    <dbReference type="NCBI Taxonomy" id="282301"/>
    <lineage>
        <taxon>Eukaryota</taxon>
        <taxon>Metazoa</taxon>
        <taxon>Spiralia</taxon>
        <taxon>Lophotrochozoa</taxon>
        <taxon>Platyhelminthes</taxon>
        <taxon>Rhabditophora</taxon>
        <taxon>Macrostomorpha</taxon>
        <taxon>Macrostomida</taxon>
        <taxon>Macrostomidae</taxon>
        <taxon>Macrostomum</taxon>
    </lineage>
</organism>
<name>A0A1I8FJX9_9PLAT</name>
<evidence type="ECO:0000256" key="1">
    <source>
        <dbReference type="SAM" id="Phobius"/>
    </source>
</evidence>
<reference evidence="3" key="1">
    <citation type="submission" date="2016-11" db="UniProtKB">
        <authorList>
            <consortium name="WormBaseParasite"/>
        </authorList>
    </citation>
    <scope>IDENTIFICATION</scope>
</reference>
<accession>A0A1I8FJX9</accession>
<evidence type="ECO:0000313" key="3">
    <source>
        <dbReference type="WBParaSite" id="maker-unitig_37549-snap-gene-0.1-mRNA-1"/>
    </source>
</evidence>
<feature type="transmembrane region" description="Helical" evidence="1">
    <location>
        <begin position="216"/>
        <end position="234"/>
    </location>
</feature>
<keyword evidence="1" id="KW-0472">Membrane</keyword>
<proteinExistence type="predicted"/>
<protein>
    <submittedName>
        <fullName evidence="3">Mannosyltransferase</fullName>
    </submittedName>
</protein>